<dbReference type="InterPro" id="IPR052738">
    <property type="entry name" value="ABC-Tungstate_binding"/>
</dbReference>
<dbReference type="PROSITE" id="PS51318">
    <property type="entry name" value="TAT"/>
    <property type="match status" value="1"/>
</dbReference>
<dbReference type="AlphaFoldDB" id="A0A6G6W9R6"/>
<dbReference type="Proteomes" id="UP000502996">
    <property type="component" value="Chromosome"/>
</dbReference>
<feature type="domain" description="PBP" evidence="3">
    <location>
        <begin position="36"/>
        <end position="331"/>
    </location>
</feature>
<protein>
    <recommendedName>
        <fullName evidence="3">PBP domain-containing protein</fullName>
    </recommendedName>
</protein>
<evidence type="ECO:0000256" key="1">
    <source>
        <dbReference type="SAM" id="MobiDB-lite"/>
    </source>
</evidence>
<dbReference type="InterPro" id="IPR006311">
    <property type="entry name" value="TAT_signal"/>
</dbReference>
<keyword evidence="2" id="KW-0732">Signal</keyword>
<name>A0A6G6W9R6_9ACTN</name>
<keyword evidence="5" id="KW-1185">Reference proteome</keyword>
<dbReference type="RefSeq" id="WP_165228557.1">
    <property type="nucleotide sequence ID" value="NZ_CP049257.1"/>
</dbReference>
<dbReference type="PANTHER" id="PTHR37945:SF1">
    <property type="entry name" value="EXTRACELLULAR TUNGSTATE BINDING PROTEIN"/>
    <property type="match status" value="1"/>
</dbReference>
<evidence type="ECO:0000256" key="2">
    <source>
        <dbReference type="SAM" id="SignalP"/>
    </source>
</evidence>
<dbReference type="Pfam" id="PF12849">
    <property type="entry name" value="PBP_like_2"/>
    <property type="match status" value="1"/>
</dbReference>
<dbReference type="Gene3D" id="3.40.190.10">
    <property type="entry name" value="Periplasmic binding protein-like II"/>
    <property type="match status" value="2"/>
</dbReference>
<organism evidence="4 5">
    <name type="scientific">Nocardioides anomalus</name>
    <dbReference type="NCBI Taxonomy" id="2712223"/>
    <lineage>
        <taxon>Bacteria</taxon>
        <taxon>Bacillati</taxon>
        <taxon>Actinomycetota</taxon>
        <taxon>Actinomycetes</taxon>
        <taxon>Propionibacteriales</taxon>
        <taxon>Nocardioidaceae</taxon>
        <taxon>Nocardioides</taxon>
    </lineage>
</organism>
<dbReference type="EMBL" id="CP049257">
    <property type="protein sequence ID" value="QIG41845.1"/>
    <property type="molecule type" value="Genomic_DNA"/>
</dbReference>
<feature type="chain" id="PRO_5026269101" description="PBP domain-containing protein" evidence="2">
    <location>
        <begin position="36"/>
        <end position="561"/>
    </location>
</feature>
<evidence type="ECO:0000259" key="3">
    <source>
        <dbReference type="Pfam" id="PF12849"/>
    </source>
</evidence>
<feature type="region of interest" description="Disordered" evidence="1">
    <location>
        <begin position="191"/>
        <end position="229"/>
    </location>
</feature>
<sequence>MSALSRRSGRRSVLAGSALALGAALVVLPAPAAHAATPFVVIGTSDVSDSNLVASVIEPRFEAAYPQYDLQYIAKGTGAALTDARNGLAAAAIVHAASIENQFVADGYSLEPYGRLVFWGDYVLLGPNDDPAGVAASAPNDIVAAFEKVAAAGAAGKADFVSRGGTPGTAVQERALWALTSGVATCAVGAPAGGGTRPKDPASPSTQCTSPDDTTPDPDGAPFPTWYHTGNAGSQATNVNIANTCSTATNPSGKCYVFTDRGTYKYLRSTGQAQNLKIVTRDNSSGARGGRDALINVFHAYAVNPAKFADPSTTKTDPVAAKLFLDFLTSPATQSAIGAHLASDGDAAFVPSASPQLSASFASTSFKAGRKTTITGTLANAVPGYPALGGVTVSLQEFSGSSPLSVPKTVKQATTDATGAFSMKYRVRPGKVYRVGTAENSKVELPNLNPPFGDLLAPASSPVGTASGVALRKVVDLKGPRVKVTGDLKPKPTSGKAKVTVYAAKKGQKLKKVGRLKVKDGKAAFSFTTSLPAGTWRFQVLYKDGAKLLPATSKTVTVKVS</sequence>
<reference evidence="4 5" key="1">
    <citation type="submission" date="2020-02" db="EMBL/GenBank/DDBJ databases">
        <title>Full genome sequence of Nocardioides sp. R-3366.</title>
        <authorList>
            <person name="Im W.-T."/>
        </authorList>
    </citation>
    <scope>NUCLEOTIDE SEQUENCE [LARGE SCALE GENOMIC DNA]</scope>
    <source>
        <strain evidence="4 5">R-3366</strain>
    </source>
</reference>
<proteinExistence type="predicted"/>
<evidence type="ECO:0000313" key="5">
    <source>
        <dbReference type="Proteomes" id="UP000502996"/>
    </source>
</evidence>
<evidence type="ECO:0000313" key="4">
    <source>
        <dbReference type="EMBL" id="QIG41845.1"/>
    </source>
</evidence>
<feature type="compositionally biased region" description="Low complexity" evidence="1">
    <location>
        <begin position="203"/>
        <end position="213"/>
    </location>
</feature>
<dbReference type="SUPFAM" id="SSF53850">
    <property type="entry name" value="Periplasmic binding protein-like II"/>
    <property type="match status" value="1"/>
</dbReference>
<accession>A0A6G6W9R6</accession>
<gene>
    <name evidence="4" type="ORF">G5V58_02770</name>
</gene>
<feature type="signal peptide" evidence="2">
    <location>
        <begin position="1"/>
        <end position="35"/>
    </location>
</feature>
<dbReference type="KEGG" id="nano:G5V58_02770"/>
<dbReference type="InterPro" id="IPR024370">
    <property type="entry name" value="PBP_domain"/>
</dbReference>
<dbReference type="PANTHER" id="PTHR37945">
    <property type="entry name" value="EXTRACELLULAR TUNGSTATE BINDING PROTEIN"/>
    <property type="match status" value="1"/>
</dbReference>